<evidence type="ECO:0000313" key="2">
    <source>
        <dbReference type="Proteomes" id="UP000008068"/>
    </source>
</evidence>
<accession>G0P5G5</accession>
<dbReference type="HOGENOM" id="CLU_046330_0_0_1"/>
<sequence>MEWTNFPKKDLVLRFLDYEARCNLRVCSKENRDLIDSSQFVASRIVLVDIPSNMDAEKSILRLSIDTFTIWFIGKQEKTRIERAWNGEPMEICETKLENRVDVLKRFIEKFLKNGLFEATTVKIIRTSMEPSDHWRIKCTDFTLISPGTPSQWILNWMNKVETQLKELDVQNWTLEGISEIPCVLTVSDKLHLADGADFGDEQLATVEATDLQISSTNITPVGIKRAFEHYLKNGRPNDSLLLFVNIPEDFDLMTIFPEEMKIQNLWRISKSAWPSRTSDLRFEPEDIPSTHGPNYRY</sequence>
<dbReference type="PANTHER" id="PTHR31006:SF8">
    <property type="entry name" value="F-BOX DOMAIN-CONTAINING PROTEIN-RELATED"/>
    <property type="match status" value="1"/>
</dbReference>
<evidence type="ECO:0000313" key="1">
    <source>
        <dbReference type="EMBL" id="EGT45465.1"/>
    </source>
</evidence>
<evidence type="ECO:0008006" key="3">
    <source>
        <dbReference type="Google" id="ProtNLM"/>
    </source>
</evidence>
<gene>
    <name evidence="1" type="ORF">CAEBREN_18425</name>
</gene>
<name>G0P5G5_CAEBE</name>
<proteinExistence type="predicted"/>
<dbReference type="PANTHER" id="PTHR31006">
    <property type="entry name" value="F-BOX DOMAIN-CONTAINING PROTEIN-RELATED-RELATED"/>
    <property type="match status" value="1"/>
</dbReference>
<protein>
    <recommendedName>
        <fullName evidence="3">F-box domain-containing protein</fullName>
    </recommendedName>
</protein>
<organism evidence="2">
    <name type="scientific">Caenorhabditis brenneri</name>
    <name type="common">Nematode worm</name>
    <dbReference type="NCBI Taxonomy" id="135651"/>
    <lineage>
        <taxon>Eukaryota</taxon>
        <taxon>Metazoa</taxon>
        <taxon>Ecdysozoa</taxon>
        <taxon>Nematoda</taxon>
        <taxon>Chromadorea</taxon>
        <taxon>Rhabditida</taxon>
        <taxon>Rhabditina</taxon>
        <taxon>Rhabditomorpha</taxon>
        <taxon>Rhabditoidea</taxon>
        <taxon>Rhabditidae</taxon>
        <taxon>Peloderinae</taxon>
        <taxon>Caenorhabditis</taxon>
    </lineage>
</organism>
<dbReference type="InterPro" id="IPR042317">
    <property type="entry name" value="She-1-like"/>
</dbReference>
<dbReference type="EMBL" id="GL380083">
    <property type="protein sequence ID" value="EGT45465.1"/>
    <property type="molecule type" value="Genomic_DNA"/>
</dbReference>
<dbReference type="OrthoDB" id="5860911at2759"/>
<reference evidence="2" key="1">
    <citation type="submission" date="2011-07" db="EMBL/GenBank/DDBJ databases">
        <authorList>
            <consortium name="Caenorhabditis brenneri Sequencing and Analysis Consortium"/>
            <person name="Wilson R.K."/>
        </authorList>
    </citation>
    <scope>NUCLEOTIDE SEQUENCE [LARGE SCALE GENOMIC DNA]</scope>
    <source>
        <strain evidence="2">PB2801</strain>
    </source>
</reference>
<dbReference type="eggNOG" id="ENOG502TCSE">
    <property type="taxonomic scope" value="Eukaryota"/>
</dbReference>
<keyword evidence="2" id="KW-1185">Reference proteome</keyword>
<dbReference type="AlphaFoldDB" id="G0P5G5"/>
<dbReference type="InParanoid" id="G0P5G5"/>
<dbReference type="Proteomes" id="UP000008068">
    <property type="component" value="Unassembled WGS sequence"/>
</dbReference>